<organism evidence="2 3">
    <name type="scientific">Fasciolopsis buskii</name>
    <dbReference type="NCBI Taxonomy" id="27845"/>
    <lineage>
        <taxon>Eukaryota</taxon>
        <taxon>Metazoa</taxon>
        <taxon>Spiralia</taxon>
        <taxon>Lophotrochozoa</taxon>
        <taxon>Platyhelminthes</taxon>
        <taxon>Trematoda</taxon>
        <taxon>Digenea</taxon>
        <taxon>Plagiorchiida</taxon>
        <taxon>Echinostomata</taxon>
        <taxon>Echinostomatoidea</taxon>
        <taxon>Fasciolidae</taxon>
        <taxon>Fasciolopsis</taxon>
    </lineage>
</organism>
<evidence type="ECO:0000313" key="2">
    <source>
        <dbReference type="EMBL" id="KAA0198125.1"/>
    </source>
</evidence>
<feature type="compositionally biased region" description="Low complexity" evidence="1">
    <location>
        <begin position="300"/>
        <end position="319"/>
    </location>
</feature>
<feature type="compositionally biased region" description="Polar residues" evidence="1">
    <location>
        <begin position="1"/>
        <end position="16"/>
    </location>
</feature>
<dbReference type="OrthoDB" id="10054666at2759"/>
<comment type="caution">
    <text evidence="2">The sequence shown here is derived from an EMBL/GenBank/DDBJ whole genome shotgun (WGS) entry which is preliminary data.</text>
</comment>
<evidence type="ECO:0000313" key="3">
    <source>
        <dbReference type="Proteomes" id="UP000728185"/>
    </source>
</evidence>
<proteinExistence type="predicted"/>
<evidence type="ECO:0000256" key="1">
    <source>
        <dbReference type="SAM" id="MobiDB-lite"/>
    </source>
</evidence>
<keyword evidence="3" id="KW-1185">Reference proteome</keyword>
<feature type="compositionally biased region" description="Low complexity" evidence="1">
    <location>
        <begin position="116"/>
        <end position="133"/>
    </location>
</feature>
<dbReference type="Proteomes" id="UP000728185">
    <property type="component" value="Unassembled WGS sequence"/>
</dbReference>
<sequence length="344" mass="38528">MYPESESYQTNRNTDPYDSYRPDSLAPGNDRFGQYRNNYGDRFNTYSSYRDRDPQSEKLRLSSDIRLIPGGMLERGEYGLPIPTKAPQPSESADRVDGPRINEQTDRAIQPGPQAVTDSPTMSTTTLTTTTVEPELREEPIDEFFGKLEQDPFEAQRQAIMAIETCYADQKAEIQRQRDAELYFNTTEEYESNETSSQTGKHGSVGRDTKYVPGSLLSCVHKAVQQRCHSGAGTSSFTGRYACEAVCEVVRERMAQLVQKLDDCKQPLSSCTERFVAFHVTPTWPPVHTQLTTMRETAESSQPPSGTSSSASARSTASTRGKKREQGYPPYLAQGDYCHECGTR</sequence>
<feature type="region of interest" description="Disordered" evidence="1">
    <location>
        <begin position="110"/>
        <end position="133"/>
    </location>
</feature>
<gene>
    <name evidence="2" type="ORF">FBUS_02472</name>
</gene>
<accession>A0A8E0S3J2</accession>
<name>A0A8E0S3J2_9TREM</name>
<dbReference type="EMBL" id="LUCM01001928">
    <property type="protein sequence ID" value="KAA0198125.1"/>
    <property type="molecule type" value="Genomic_DNA"/>
</dbReference>
<protein>
    <submittedName>
        <fullName evidence="2">Uncharacterized protein</fullName>
    </submittedName>
</protein>
<feature type="region of interest" description="Disordered" evidence="1">
    <location>
        <begin position="188"/>
        <end position="207"/>
    </location>
</feature>
<reference evidence="2" key="1">
    <citation type="submission" date="2019-05" db="EMBL/GenBank/DDBJ databases">
        <title>Annotation for the trematode Fasciolopsis buski.</title>
        <authorList>
            <person name="Choi Y.-J."/>
        </authorList>
    </citation>
    <scope>NUCLEOTIDE SEQUENCE</scope>
    <source>
        <strain evidence="2">HT</strain>
        <tissue evidence="2">Whole worm</tissue>
    </source>
</reference>
<dbReference type="AlphaFoldDB" id="A0A8E0S3J2"/>
<feature type="region of interest" description="Disordered" evidence="1">
    <location>
        <begin position="293"/>
        <end position="344"/>
    </location>
</feature>
<feature type="region of interest" description="Disordered" evidence="1">
    <location>
        <begin position="1"/>
        <end position="57"/>
    </location>
</feature>